<dbReference type="AlphaFoldDB" id="A0A1I7D0J6"/>
<evidence type="ECO:0000313" key="1">
    <source>
        <dbReference type="EMBL" id="SFU05199.1"/>
    </source>
</evidence>
<dbReference type="EMBL" id="FPBD01000007">
    <property type="protein sequence ID" value="SFU05199.1"/>
    <property type="molecule type" value="Genomic_DNA"/>
</dbReference>
<keyword evidence="2" id="KW-1185">Reference proteome</keyword>
<organism evidence="1 2">
    <name type="scientific">Pseudovibrio denitrificans</name>
    <dbReference type="NCBI Taxonomy" id="258256"/>
    <lineage>
        <taxon>Bacteria</taxon>
        <taxon>Pseudomonadati</taxon>
        <taxon>Pseudomonadota</taxon>
        <taxon>Alphaproteobacteria</taxon>
        <taxon>Hyphomicrobiales</taxon>
        <taxon>Stappiaceae</taxon>
        <taxon>Pseudovibrio</taxon>
    </lineage>
</organism>
<dbReference type="InterPro" id="IPR027417">
    <property type="entry name" value="P-loop_NTPase"/>
</dbReference>
<evidence type="ECO:0008006" key="3">
    <source>
        <dbReference type="Google" id="ProtNLM"/>
    </source>
</evidence>
<protein>
    <recommendedName>
        <fullName evidence="3">Sulfotransferase family protein</fullName>
    </recommendedName>
</protein>
<name>A0A1I7D0J6_9HYPH</name>
<dbReference type="RefSeq" id="WP_054783987.1">
    <property type="nucleotide sequence ID" value="NZ_FPBD01000007.1"/>
</dbReference>
<reference evidence="2" key="1">
    <citation type="submission" date="2016-10" db="EMBL/GenBank/DDBJ databases">
        <authorList>
            <person name="Varghese N."/>
            <person name="Submissions S."/>
        </authorList>
    </citation>
    <scope>NUCLEOTIDE SEQUENCE [LARGE SCALE GENOMIC DNA]</scope>
    <source>
        <strain evidence="2">DSM 17465</strain>
    </source>
</reference>
<accession>A0A1I7D0J6</accession>
<dbReference type="Proteomes" id="UP000183371">
    <property type="component" value="Unassembled WGS sequence"/>
</dbReference>
<proteinExistence type="predicted"/>
<evidence type="ECO:0000313" key="2">
    <source>
        <dbReference type="Proteomes" id="UP000183371"/>
    </source>
</evidence>
<dbReference type="SUPFAM" id="SSF52540">
    <property type="entry name" value="P-loop containing nucleoside triphosphate hydrolases"/>
    <property type="match status" value="1"/>
</dbReference>
<sequence>MKKVLIHIGAHTTGSTALQQQLYAKDPERFVDPAHFENSRFMKLYEDRLVKPKASQLAELFQEAVYRPDMETYRLSCERLMGRPFQKGGFYPHLKRYVQLVEGLQRADVSVRTLVVLRDRTDFLISCFLQSQTGYASRNNFHEFANLAVTDAFSWQAIADQLDNAGTTFLPWEAVETKASELAGQFNKFFELKLLGGEDLTECTEQPHPDPGLSVIQHLAKIEDEGLRAHLMKCAAEYCRQGDRAAVISEDLEGIYRRHFLEGDIAFAKANYPSPFRKIYSQTKSVAEQFWFAFATDDA</sequence>
<gene>
    <name evidence="1" type="ORF">SAMN05444141_107105</name>
</gene>